<evidence type="ECO:0008006" key="4">
    <source>
        <dbReference type="Google" id="ProtNLM"/>
    </source>
</evidence>
<name>A0A1G6L8R9_9BACI</name>
<dbReference type="NCBIfam" id="NF006750">
    <property type="entry name" value="PRK09272.1-3"/>
    <property type="match status" value="1"/>
</dbReference>
<keyword evidence="1" id="KW-1133">Transmembrane helix</keyword>
<keyword evidence="1" id="KW-0812">Transmembrane</keyword>
<organism evidence="2 3">
    <name type="scientific">Terribacillus halophilus</name>
    <dbReference type="NCBI Taxonomy" id="361279"/>
    <lineage>
        <taxon>Bacteria</taxon>
        <taxon>Bacillati</taxon>
        <taxon>Bacillota</taxon>
        <taxon>Bacilli</taxon>
        <taxon>Bacillales</taxon>
        <taxon>Bacillaceae</taxon>
        <taxon>Terribacillus</taxon>
    </lineage>
</organism>
<dbReference type="RefSeq" id="WP_093726127.1">
    <property type="nucleotide sequence ID" value="NZ_FMZB01000002.1"/>
</dbReference>
<keyword evidence="1" id="KW-0472">Membrane</keyword>
<dbReference type="OrthoDB" id="5397294at2"/>
<evidence type="ECO:0000313" key="3">
    <source>
        <dbReference type="Proteomes" id="UP000198666"/>
    </source>
</evidence>
<dbReference type="Proteomes" id="UP000198666">
    <property type="component" value="Unassembled WGS sequence"/>
</dbReference>
<accession>A0A1G6L8R9</accession>
<dbReference type="AlphaFoldDB" id="A0A1G6L8R9"/>
<sequence>MFFILKILVSAVIIGGVTEVAKRFPTYGGIIAALPLVSLLSIFWLFIQGQTAPQLSRFVWGVVTGLPATIVMLVCLYIALRLTGNLAFALLIGVISWLVFLFVQQKIVALVSGS</sequence>
<feature type="transmembrane region" description="Helical" evidence="1">
    <location>
        <begin position="58"/>
        <end position="80"/>
    </location>
</feature>
<evidence type="ECO:0000256" key="1">
    <source>
        <dbReference type="SAM" id="Phobius"/>
    </source>
</evidence>
<feature type="transmembrane region" description="Helical" evidence="1">
    <location>
        <begin position="86"/>
        <end position="103"/>
    </location>
</feature>
<evidence type="ECO:0000313" key="2">
    <source>
        <dbReference type="EMBL" id="SDC39581.1"/>
    </source>
</evidence>
<dbReference type="STRING" id="361279.SAMN05421663_102296"/>
<protein>
    <recommendedName>
        <fullName evidence="4">DUF3147 family protein</fullName>
    </recommendedName>
</protein>
<dbReference type="EMBL" id="FMZB01000002">
    <property type="protein sequence ID" value="SDC39581.1"/>
    <property type="molecule type" value="Genomic_DNA"/>
</dbReference>
<reference evidence="3" key="1">
    <citation type="submission" date="2016-10" db="EMBL/GenBank/DDBJ databases">
        <authorList>
            <person name="Varghese N."/>
            <person name="Submissions S."/>
        </authorList>
    </citation>
    <scope>NUCLEOTIDE SEQUENCE [LARGE SCALE GENOMIC DNA]</scope>
    <source>
        <strain evidence="3">DSM 21620</strain>
    </source>
</reference>
<feature type="transmembrane region" description="Helical" evidence="1">
    <location>
        <begin position="28"/>
        <end position="46"/>
    </location>
</feature>
<keyword evidence="3" id="KW-1185">Reference proteome</keyword>
<proteinExistence type="predicted"/>
<gene>
    <name evidence="2" type="ORF">SAMN05421663_102296</name>
</gene>